<reference evidence="2" key="1">
    <citation type="submission" date="2020-11" db="EMBL/GenBank/DDBJ databases">
        <authorList>
            <person name="Tran Van P."/>
        </authorList>
    </citation>
    <scope>NUCLEOTIDE SEQUENCE</scope>
</reference>
<evidence type="ECO:0000256" key="1">
    <source>
        <dbReference type="SAM" id="MobiDB-lite"/>
    </source>
</evidence>
<dbReference type="InterPro" id="IPR018247">
    <property type="entry name" value="EF_Hand_1_Ca_BS"/>
</dbReference>
<protein>
    <recommendedName>
        <fullName evidence="3">EF-hand domain-containing protein</fullName>
    </recommendedName>
</protein>
<evidence type="ECO:0008006" key="3">
    <source>
        <dbReference type="Google" id="ProtNLM"/>
    </source>
</evidence>
<accession>A0A7R9EWF6</accession>
<gene>
    <name evidence="2" type="ORF">TBIB3V08_LOCUS5085</name>
</gene>
<dbReference type="Gene3D" id="1.10.238.10">
    <property type="entry name" value="EF-hand"/>
    <property type="match status" value="1"/>
</dbReference>
<dbReference type="AlphaFoldDB" id="A0A7R9EWF6"/>
<proteinExistence type="predicted"/>
<sequence length="156" mass="16432">MDCQNKTTRVAMAASRASVVVVAMATCGEEGGCVFSKSVKKYLVPGVVIPTSSENIPPPPNHPSQKPTLIPHSPSLLGSSPSAYDHSAWVVSCTCSAVDLGCLASALSWPVCLSDVVASSQIDTNKDGVVTIDELVEWCSRDEQILQSLETLDTVL</sequence>
<name>A0A7R9EWF6_9NEOP</name>
<dbReference type="PROSITE" id="PS00018">
    <property type="entry name" value="EF_HAND_1"/>
    <property type="match status" value="1"/>
</dbReference>
<feature type="region of interest" description="Disordered" evidence="1">
    <location>
        <begin position="53"/>
        <end position="72"/>
    </location>
</feature>
<dbReference type="EMBL" id="OD565806">
    <property type="protein sequence ID" value="CAD7442657.1"/>
    <property type="molecule type" value="Genomic_DNA"/>
</dbReference>
<evidence type="ECO:0000313" key="2">
    <source>
        <dbReference type="EMBL" id="CAD7442657.1"/>
    </source>
</evidence>
<organism evidence="2">
    <name type="scientific">Timema bartmani</name>
    <dbReference type="NCBI Taxonomy" id="61472"/>
    <lineage>
        <taxon>Eukaryota</taxon>
        <taxon>Metazoa</taxon>
        <taxon>Ecdysozoa</taxon>
        <taxon>Arthropoda</taxon>
        <taxon>Hexapoda</taxon>
        <taxon>Insecta</taxon>
        <taxon>Pterygota</taxon>
        <taxon>Neoptera</taxon>
        <taxon>Polyneoptera</taxon>
        <taxon>Phasmatodea</taxon>
        <taxon>Timematodea</taxon>
        <taxon>Timematoidea</taxon>
        <taxon>Timematidae</taxon>
        <taxon>Timema</taxon>
    </lineage>
</organism>